<organism evidence="1 2">
    <name type="scientific">Bradyrhizobium symbiodeficiens</name>
    <dbReference type="NCBI Taxonomy" id="1404367"/>
    <lineage>
        <taxon>Bacteria</taxon>
        <taxon>Pseudomonadati</taxon>
        <taxon>Pseudomonadota</taxon>
        <taxon>Alphaproteobacteria</taxon>
        <taxon>Hyphomicrobiales</taxon>
        <taxon>Nitrobacteraceae</taxon>
        <taxon>Bradyrhizobium</taxon>
    </lineage>
</organism>
<evidence type="ECO:0000313" key="2">
    <source>
        <dbReference type="Proteomes" id="UP000319298"/>
    </source>
</evidence>
<protein>
    <submittedName>
        <fullName evidence="1">Uncharacterized protein</fullName>
    </submittedName>
</protein>
<evidence type="ECO:0000313" key="1">
    <source>
        <dbReference type="EMBL" id="WWE88577.1"/>
    </source>
</evidence>
<proteinExistence type="predicted"/>
<name>A0ABZ2F0V2_9BRAD</name>
<keyword evidence="2" id="KW-1185">Reference proteome</keyword>
<dbReference type="EMBL" id="CP041090">
    <property type="protein sequence ID" value="WWE88577.1"/>
    <property type="molecule type" value="Genomic_DNA"/>
</dbReference>
<reference evidence="1 2" key="2">
    <citation type="journal article" date="2020" name="Int. J. Syst. Evol. Microbiol.">
        <title>Description and complete genome sequences of Bradyrhizobium symbiodeficiens sp. nov., a non-symbiotic bacterium associated with legumes native to Canada.</title>
        <authorList>
            <person name="Bromfield E.S.P."/>
            <person name="Cloutier S."/>
            <person name="Nguyen H.D.T."/>
        </authorList>
    </citation>
    <scope>NUCLEOTIDE SEQUENCE [LARGE SCALE GENOMIC DNA]</scope>
    <source>
        <strain evidence="1 2">65S1MB</strain>
    </source>
</reference>
<dbReference type="Proteomes" id="UP000319298">
    <property type="component" value="Chromosome"/>
</dbReference>
<dbReference type="RefSeq" id="WP_155526015.1">
    <property type="nucleotide sequence ID" value="NZ_CP029427.2"/>
</dbReference>
<sequence length="48" mass="5396">MSASAQTLNDCQLNSIEAIEKRLAMIANMQRRLKSALARTEPGREQLH</sequence>
<reference evidence="2" key="1">
    <citation type="submission" date="2019-06" db="EMBL/GenBank/DDBJ databases">
        <title>Whole-Genome Sequence of Bradyrhizobium sp. 3 Strain 65S1MB.</title>
        <authorList>
            <person name="Bromfield E.S.P."/>
            <person name="Cloutier S."/>
            <person name="Nguyen H.D.T."/>
        </authorList>
    </citation>
    <scope>NUCLEOTIDE SEQUENCE [LARGE SCALE GENOMIC DNA]</scope>
    <source>
        <strain evidence="2">65S1MB</strain>
    </source>
</reference>
<accession>A0ABZ2F0V2</accession>
<gene>
    <name evidence="1" type="ORF">FJN17_34100</name>
</gene>